<dbReference type="Gene3D" id="1.10.1600.10">
    <property type="match status" value="1"/>
</dbReference>
<keyword evidence="13" id="KW-0238">DNA-binding</keyword>
<dbReference type="SUPFAM" id="SSF100939">
    <property type="entry name" value="SPOC domain-like"/>
    <property type="match status" value="1"/>
</dbReference>
<gene>
    <name evidence="19" type="ORF">PISMIDRAFT_97645</name>
</gene>
<dbReference type="Pfam" id="PF02735">
    <property type="entry name" value="Ku"/>
    <property type="match status" value="1"/>
</dbReference>
<evidence type="ECO:0000256" key="17">
    <source>
        <dbReference type="ARBA" id="ARBA00031811"/>
    </source>
</evidence>
<dbReference type="Proteomes" id="UP000054018">
    <property type="component" value="Unassembled WGS sequence"/>
</dbReference>
<dbReference type="GO" id="GO:0016787">
    <property type="term" value="F:hydrolase activity"/>
    <property type="evidence" value="ECO:0007669"/>
    <property type="project" value="UniProtKB-KW"/>
</dbReference>
<dbReference type="InterPro" id="IPR006164">
    <property type="entry name" value="DNA_bd_Ku70/Ku80"/>
</dbReference>
<dbReference type="Pfam" id="PF03731">
    <property type="entry name" value="Ku_N"/>
    <property type="match status" value="1"/>
</dbReference>
<feature type="domain" description="SAP" evidence="18">
    <location>
        <begin position="609"/>
        <end position="643"/>
    </location>
</feature>
<evidence type="ECO:0000256" key="13">
    <source>
        <dbReference type="ARBA" id="ARBA00023125"/>
    </source>
</evidence>
<evidence type="ECO:0000259" key="18">
    <source>
        <dbReference type="PROSITE" id="PS50800"/>
    </source>
</evidence>
<evidence type="ECO:0000256" key="4">
    <source>
        <dbReference type="ARBA" id="ARBA00012551"/>
    </source>
</evidence>
<accession>A0A0C9ZRP7</accession>
<dbReference type="Pfam" id="PF03730">
    <property type="entry name" value="Ku_C"/>
    <property type="match status" value="1"/>
</dbReference>
<reference evidence="19 20" key="1">
    <citation type="submission" date="2014-04" db="EMBL/GenBank/DDBJ databases">
        <authorList>
            <consortium name="DOE Joint Genome Institute"/>
            <person name="Kuo A."/>
            <person name="Kohler A."/>
            <person name="Costa M.D."/>
            <person name="Nagy L.G."/>
            <person name="Floudas D."/>
            <person name="Copeland A."/>
            <person name="Barry K.W."/>
            <person name="Cichocki N."/>
            <person name="Veneault-Fourrey C."/>
            <person name="LaButti K."/>
            <person name="Lindquist E.A."/>
            <person name="Lipzen A."/>
            <person name="Lundell T."/>
            <person name="Morin E."/>
            <person name="Murat C."/>
            <person name="Sun H."/>
            <person name="Tunlid A."/>
            <person name="Henrissat B."/>
            <person name="Grigoriev I.V."/>
            <person name="Hibbett D.S."/>
            <person name="Martin F."/>
            <person name="Nordberg H.P."/>
            <person name="Cantor M.N."/>
            <person name="Hua S.X."/>
        </authorList>
    </citation>
    <scope>NUCLEOTIDE SEQUENCE [LARGE SCALE GENOMIC DNA]</scope>
    <source>
        <strain evidence="19 20">441</strain>
    </source>
</reference>
<evidence type="ECO:0000256" key="16">
    <source>
        <dbReference type="ARBA" id="ARBA00023242"/>
    </source>
</evidence>
<evidence type="ECO:0000256" key="3">
    <source>
        <dbReference type="ARBA" id="ARBA00005240"/>
    </source>
</evidence>
<dbReference type="GO" id="GO:0006310">
    <property type="term" value="P:DNA recombination"/>
    <property type="evidence" value="ECO:0007669"/>
    <property type="project" value="UniProtKB-KW"/>
</dbReference>
<dbReference type="OrthoDB" id="761538at2759"/>
<keyword evidence="8" id="KW-0227">DNA damage</keyword>
<evidence type="ECO:0000256" key="7">
    <source>
        <dbReference type="ARBA" id="ARBA00022741"/>
    </source>
</evidence>
<evidence type="ECO:0000256" key="8">
    <source>
        <dbReference type="ARBA" id="ARBA00022763"/>
    </source>
</evidence>
<evidence type="ECO:0000256" key="1">
    <source>
        <dbReference type="ARBA" id="ARBA00004123"/>
    </source>
</evidence>
<dbReference type="SMART" id="SM00513">
    <property type="entry name" value="SAP"/>
    <property type="match status" value="1"/>
</dbReference>
<dbReference type="PANTHER" id="PTHR12604:SF2">
    <property type="entry name" value="X-RAY REPAIR CROSS-COMPLEMENTING PROTEIN 6"/>
    <property type="match status" value="1"/>
</dbReference>
<dbReference type="GO" id="GO:0003684">
    <property type="term" value="F:damaged DNA binding"/>
    <property type="evidence" value="ECO:0007669"/>
    <property type="project" value="InterPro"/>
</dbReference>
<comment type="similarity">
    <text evidence="3">Belongs to the ku70 family.</text>
</comment>
<dbReference type="InterPro" id="IPR036465">
    <property type="entry name" value="vWFA_dom_sf"/>
</dbReference>
<dbReference type="Gene3D" id="1.10.720.30">
    <property type="entry name" value="SAP domain"/>
    <property type="match status" value="1"/>
</dbReference>
<comment type="subcellular location">
    <subcellularLocation>
        <location evidence="2">Chromosome</location>
        <location evidence="2">Telomere</location>
    </subcellularLocation>
    <subcellularLocation>
        <location evidence="1">Nucleus</location>
    </subcellularLocation>
</comment>
<keyword evidence="16" id="KW-0539">Nucleus</keyword>
<dbReference type="InterPro" id="IPR027388">
    <property type="entry name" value="Ku70_bridge/pillars_dom_sf"/>
</dbReference>
<keyword evidence="10" id="KW-0347">Helicase</keyword>
<dbReference type="GO" id="GO:0043564">
    <property type="term" value="C:Ku70:Ku80 complex"/>
    <property type="evidence" value="ECO:0007669"/>
    <property type="project" value="InterPro"/>
</dbReference>
<keyword evidence="11" id="KW-0067">ATP-binding</keyword>
<evidence type="ECO:0000256" key="5">
    <source>
        <dbReference type="ARBA" id="ARBA00021796"/>
    </source>
</evidence>
<dbReference type="AlphaFoldDB" id="A0A0C9ZRP7"/>
<dbReference type="GO" id="GO:0006303">
    <property type="term" value="P:double-strand break repair via nonhomologous end joining"/>
    <property type="evidence" value="ECO:0007669"/>
    <property type="project" value="InterPro"/>
</dbReference>
<dbReference type="InterPro" id="IPR005160">
    <property type="entry name" value="Ku_C"/>
</dbReference>
<evidence type="ECO:0000256" key="6">
    <source>
        <dbReference type="ARBA" id="ARBA00022454"/>
    </source>
</evidence>
<keyword evidence="20" id="KW-1185">Reference proteome</keyword>
<dbReference type="SUPFAM" id="SSF68906">
    <property type="entry name" value="SAP domain"/>
    <property type="match status" value="1"/>
</dbReference>
<dbReference type="InterPro" id="IPR003034">
    <property type="entry name" value="SAP_dom"/>
</dbReference>
<evidence type="ECO:0000256" key="14">
    <source>
        <dbReference type="ARBA" id="ARBA00023172"/>
    </source>
</evidence>
<dbReference type="GO" id="GO:0042162">
    <property type="term" value="F:telomeric DNA binding"/>
    <property type="evidence" value="ECO:0007669"/>
    <property type="project" value="InterPro"/>
</dbReference>
<dbReference type="GO" id="GO:0003678">
    <property type="term" value="F:DNA helicase activity"/>
    <property type="evidence" value="ECO:0007669"/>
    <property type="project" value="UniProtKB-EC"/>
</dbReference>
<dbReference type="GO" id="GO:0003690">
    <property type="term" value="F:double-stranded DNA binding"/>
    <property type="evidence" value="ECO:0007669"/>
    <property type="project" value="TreeGrafter"/>
</dbReference>
<dbReference type="InterPro" id="IPR006165">
    <property type="entry name" value="Ku70"/>
</dbReference>
<sequence length="647" mass="73029">MPFDDWNVAEEEGEEELQDTSFFEGRRDVILFCVDCSQSMQELRDDAVYEDGRTSHLLTALDAAMQVQKKKTVSGPNDWVGILLYNTSRQNESNNRTSEIKKGTFLYQNLAPISVESIQELIRLVEGTHARDDPEHLEKTFPPLQGTKMPMGDVFTSCNWVLRDSAPKTASKRVFLITDDDNPSPASTKMITSARTTLIDLMQSGCQIEPFFISTTEKPFDVTKFYSSVLPSNVLGEEESETSGVLPDSISITRIDDLLDQMRFHEQPKRAIFNVPFEIGKGFTIGVKGYGLVTEQRKGSYLYFIDLGDRMEVARSRTAYVDEEKQAEVSRNKMLFGMKLGADEDGGDGDEMGLGPSRVVKHGQRPFYTVEEVQSFRTLGLEPGIKLLGFKDKKELAFEDNVKHSVFIYPDELKYSGSKRTFSALLQKMLEKGKIGLVRALVRRNSSPVFCALLPQAENVEEGGWCEPGGFHLIVLPFADDIRAAPIEEQLRASEKVKDAAKNWMEKLCLKNGSYPPDSYPNPSLAYHNAQLQAVAFREEFDGESFEDLTRPKYDMIHKRAGALLKEWKKTLVKDDNFNNVLATSGVKRKADISVDEVELRSKYESGQLGKLRVDQLKDFLRNKGQSISGKKIELVERVEEYLAKRS</sequence>
<dbReference type="GO" id="GO:0000781">
    <property type="term" value="C:chromosome, telomeric region"/>
    <property type="evidence" value="ECO:0007669"/>
    <property type="project" value="UniProtKB-SubCell"/>
</dbReference>
<evidence type="ECO:0000256" key="9">
    <source>
        <dbReference type="ARBA" id="ARBA00022801"/>
    </source>
</evidence>
<evidence type="ECO:0000256" key="11">
    <source>
        <dbReference type="ARBA" id="ARBA00022840"/>
    </source>
</evidence>
<dbReference type="GO" id="GO:0005524">
    <property type="term" value="F:ATP binding"/>
    <property type="evidence" value="ECO:0007669"/>
    <property type="project" value="UniProtKB-KW"/>
</dbReference>
<keyword evidence="6" id="KW-0158">Chromosome</keyword>
<dbReference type="FunFam" id="2.40.290.10:FF:000001">
    <property type="entry name" value="X-ray repair cross complementing 6"/>
    <property type="match status" value="1"/>
</dbReference>
<keyword evidence="9" id="KW-0378">Hydrolase</keyword>
<dbReference type="EMBL" id="KN833712">
    <property type="protein sequence ID" value="KIK24917.1"/>
    <property type="molecule type" value="Genomic_DNA"/>
</dbReference>
<proteinExistence type="inferred from homology"/>
<dbReference type="EC" id="3.6.4.12" evidence="4"/>
<dbReference type="SUPFAM" id="SSF53300">
    <property type="entry name" value="vWA-like"/>
    <property type="match status" value="1"/>
</dbReference>
<dbReference type="PIRSF" id="PIRSF003033">
    <property type="entry name" value="Ku70"/>
    <property type="match status" value="1"/>
</dbReference>
<name>A0A0C9ZRP7_9AGAM</name>
<evidence type="ECO:0000313" key="20">
    <source>
        <dbReference type="Proteomes" id="UP000054018"/>
    </source>
</evidence>
<evidence type="ECO:0000256" key="2">
    <source>
        <dbReference type="ARBA" id="ARBA00004574"/>
    </source>
</evidence>
<keyword evidence="14" id="KW-0233">DNA recombination</keyword>
<reference evidence="20" key="2">
    <citation type="submission" date="2015-01" db="EMBL/GenBank/DDBJ databases">
        <title>Evolutionary Origins and Diversification of the Mycorrhizal Mutualists.</title>
        <authorList>
            <consortium name="DOE Joint Genome Institute"/>
            <consortium name="Mycorrhizal Genomics Consortium"/>
            <person name="Kohler A."/>
            <person name="Kuo A."/>
            <person name="Nagy L.G."/>
            <person name="Floudas D."/>
            <person name="Copeland A."/>
            <person name="Barry K.W."/>
            <person name="Cichocki N."/>
            <person name="Veneault-Fourrey C."/>
            <person name="LaButti K."/>
            <person name="Lindquist E.A."/>
            <person name="Lipzen A."/>
            <person name="Lundell T."/>
            <person name="Morin E."/>
            <person name="Murat C."/>
            <person name="Riley R."/>
            <person name="Ohm R."/>
            <person name="Sun H."/>
            <person name="Tunlid A."/>
            <person name="Henrissat B."/>
            <person name="Grigoriev I.V."/>
            <person name="Hibbett D.S."/>
            <person name="Martin F."/>
        </authorList>
    </citation>
    <scope>NUCLEOTIDE SEQUENCE [LARGE SCALE GENOMIC DNA]</scope>
    <source>
        <strain evidence="20">441</strain>
    </source>
</reference>
<dbReference type="Gene3D" id="3.40.50.410">
    <property type="entry name" value="von Willebrand factor, type A domain"/>
    <property type="match status" value="1"/>
</dbReference>
<evidence type="ECO:0000256" key="10">
    <source>
        <dbReference type="ARBA" id="ARBA00022806"/>
    </source>
</evidence>
<dbReference type="Gene3D" id="2.40.290.10">
    <property type="match status" value="1"/>
</dbReference>
<protein>
    <recommendedName>
        <fullName evidence="5">ATP-dependent DNA helicase II subunit 1</fullName>
        <ecNumber evidence="4">3.6.4.12</ecNumber>
    </recommendedName>
    <alternativeName>
        <fullName evidence="17">ATP-dependent DNA helicase II subunit Ku70</fullName>
    </alternativeName>
</protein>
<dbReference type="PANTHER" id="PTHR12604">
    <property type="entry name" value="KU AUTOANTIGEN DNA HELICASE"/>
    <property type="match status" value="1"/>
</dbReference>
<keyword evidence="15" id="KW-0234">DNA repair</keyword>
<evidence type="ECO:0000256" key="12">
    <source>
        <dbReference type="ARBA" id="ARBA00022895"/>
    </source>
</evidence>
<evidence type="ECO:0000256" key="15">
    <source>
        <dbReference type="ARBA" id="ARBA00023204"/>
    </source>
</evidence>
<dbReference type="InterPro" id="IPR036361">
    <property type="entry name" value="SAP_dom_sf"/>
</dbReference>
<dbReference type="InterPro" id="IPR047087">
    <property type="entry name" value="KU70_core_dom"/>
</dbReference>
<evidence type="ECO:0000313" key="19">
    <source>
        <dbReference type="EMBL" id="KIK24917.1"/>
    </source>
</evidence>
<dbReference type="PROSITE" id="PS50800">
    <property type="entry name" value="SAP"/>
    <property type="match status" value="1"/>
</dbReference>
<organism evidence="19 20">
    <name type="scientific">Pisolithus microcarpus 441</name>
    <dbReference type="NCBI Taxonomy" id="765257"/>
    <lineage>
        <taxon>Eukaryota</taxon>
        <taxon>Fungi</taxon>
        <taxon>Dikarya</taxon>
        <taxon>Basidiomycota</taxon>
        <taxon>Agaricomycotina</taxon>
        <taxon>Agaricomycetes</taxon>
        <taxon>Agaricomycetidae</taxon>
        <taxon>Boletales</taxon>
        <taxon>Sclerodermatineae</taxon>
        <taxon>Pisolithaceae</taxon>
        <taxon>Pisolithus</taxon>
    </lineage>
</organism>
<dbReference type="InterPro" id="IPR016194">
    <property type="entry name" value="SPOC-like_C_dom_sf"/>
</dbReference>
<dbReference type="InterPro" id="IPR005161">
    <property type="entry name" value="Ku_N"/>
</dbReference>
<dbReference type="GO" id="GO:0000723">
    <property type="term" value="P:telomere maintenance"/>
    <property type="evidence" value="ECO:0007669"/>
    <property type="project" value="InterPro"/>
</dbReference>
<keyword evidence="7" id="KW-0547">Nucleotide-binding</keyword>
<dbReference type="CDD" id="cd00788">
    <property type="entry name" value="KU70"/>
    <property type="match status" value="1"/>
</dbReference>
<dbReference type="Gene3D" id="4.10.970.10">
    <property type="entry name" value="Ku70, bridge and pillars"/>
    <property type="match status" value="1"/>
</dbReference>
<dbReference type="HOGENOM" id="CLU_014815_3_0_1"/>
<dbReference type="SMART" id="SM00559">
    <property type="entry name" value="Ku78"/>
    <property type="match status" value="1"/>
</dbReference>
<dbReference type="Pfam" id="PF02037">
    <property type="entry name" value="SAP"/>
    <property type="match status" value="1"/>
</dbReference>
<keyword evidence="12" id="KW-0779">Telomere</keyword>
<dbReference type="STRING" id="765257.A0A0C9ZRP7"/>